<comment type="caution">
    <text evidence="3">The sequence shown here is derived from an EMBL/GenBank/DDBJ whole genome shotgun (WGS) entry which is preliminary data.</text>
</comment>
<dbReference type="AlphaFoldDB" id="A0A437LYY4"/>
<accession>A0A437LYY4</accession>
<dbReference type="InterPro" id="IPR014795">
    <property type="entry name" value="TacA_1-like"/>
</dbReference>
<organism evidence="3 4">
    <name type="scientific">Sphingomonas crocodyli</name>
    <dbReference type="NCBI Taxonomy" id="1979270"/>
    <lineage>
        <taxon>Bacteria</taxon>
        <taxon>Pseudomonadati</taxon>
        <taxon>Pseudomonadota</taxon>
        <taxon>Alphaproteobacteria</taxon>
        <taxon>Sphingomonadales</taxon>
        <taxon>Sphingomonadaceae</taxon>
        <taxon>Sphingomonas</taxon>
    </lineage>
</organism>
<dbReference type="PANTHER" id="PTHR35401">
    <property type="entry name" value="COPG FAMILY HELIX-TURN-HELIX PROTEIN-RELATED-RELATED"/>
    <property type="match status" value="1"/>
</dbReference>
<dbReference type="Proteomes" id="UP000282971">
    <property type="component" value="Unassembled WGS sequence"/>
</dbReference>
<protein>
    <submittedName>
        <fullName evidence="3">DUF1778 domain-containing protein</fullName>
    </submittedName>
</protein>
<evidence type="ECO:0000313" key="3">
    <source>
        <dbReference type="EMBL" id="RVT90524.1"/>
    </source>
</evidence>
<comment type="similarity">
    <text evidence="2">Belongs to the TacA antitoxin family.</text>
</comment>
<sequence length="101" mass="11604">MLTFDDYAGQVPERGTERMNFRTKPHIERSIQRAARLAVVDGTVFTISAAYSPRSRQSRRKRTELQAADYDAFLAALDNPPEPNDRLRNAAEHYHETISLR</sequence>
<evidence type="ECO:0000256" key="2">
    <source>
        <dbReference type="ARBA" id="ARBA00049988"/>
    </source>
</evidence>
<dbReference type="GO" id="GO:0006355">
    <property type="term" value="P:regulation of DNA-templated transcription"/>
    <property type="evidence" value="ECO:0007669"/>
    <property type="project" value="InterPro"/>
</dbReference>
<dbReference type="Gene3D" id="1.20.5.780">
    <property type="entry name" value="Single helix bin"/>
    <property type="match status" value="1"/>
</dbReference>
<name>A0A437LYY4_9SPHN</name>
<gene>
    <name evidence="3" type="ORF">EOD43_19965</name>
</gene>
<keyword evidence="1" id="KW-1277">Toxin-antitoxin system</keyword>
<evidence type="ECO:0000313" key="4">
    <source>
        <dbReference type="Proteomes" id="UP000282971"/>
    </source>
</evidence>
<dbReference type="SUPFAM" id="SSF47598">
    <property type="entry name" value="Ribbon-helix-helix"/>
    <property type="match status" value="1"/>
</dbReference>
<dbReference type="RefSeq" id="WP_127745783.1">
    <property type="nucleotide sequence ID" value="NZ_SACN01000003.1"/>
</dbReference>
<evidence type="ECO:0000256" key="1">
    <source>
        <dbReference type="ARBA" id="ARBA00022649"/>
    </source>
</evidence>
<reference evidence="3 4" key="1">
    <citation type="submission" date="2019-01" db="EMBL/GenBank/DDBJ databases">
        <authorList>
            <person name="Chen W.-M."/>
        </authorList>
    </citation>
    <scope>NUCLEOTIDE SEQUENCE [LARGE SCALE GENOMIC DNA]</scope>
    <source>
        <strain evidence="3 4">CCP-7</strain>
    </source>
</reference>
<dbReference type="Pfam" id="PF08681">
    <property type="entry name" value="TacA1"/>
    <property type="match status" value="1"/>
</dbReference>
<keyword evidence="4" id="KW-1185">Reference proteome</keyword>
<dbReference type="InterPro" id="IPR010985">
    <property type="entry name" value="Ribbon_hlx_hlx"/>
</dbReference>
<dbReference type="EMBL" id="SACN01000003">
    <property type="protein sequence ID" value="RVT90524.1"/>
    <property type="molecule type" value="Genomic_DNA"/>
</dbReference>
<dbReference type="OrthoDB" id="7569726at2"/>
<proteinExistence type="inferred from homology"/>